<evidence type="ECO:0000256" key="5">
    <source>
        <dbReference type="ARBA" id="ARBA00023136"/>
    </source>
</evidence>
<comment type="caution">
    <text evidence="10">The sequence shown here is derived from an EMBL/GenBank/DDBJ whole genome shotgun (WGS) entry which is preliminary data.</text>
</comment>
<keyword evidence="4 8" id="KW-1133">Transmembrane helix</keyword>
<feature type="compositionally biased region" description="Polar residues" evidence="7">
    <location>
        <begin position="562"/>
        <end position="576"/>
    </location>
</feature>
<sequence>MRFGKTLRQSVYPPWKDKYIDYGKLKSILREDKPEDEDEPWTEDDENRFCDEIFNTQLEKVAQFQAEKVEQLRQRVDTAFDRLKELPPVEEGKQKTDEEKQKLKDMEGELDTITNEVKELQKYSNLNYTGFLKIVKKHDRKRGDRYKIRPIMQVSLSKRPFNSEQAYSPLLNKLSLMYFAICQQLEDAPAADSFPIDPDSQPETHNGEKYTAHKFWVHPENLLEVKTFILRRLPALVYSEQSAKEVDGQHDPTITSVYFDNRKFELYSKKVEREAEASSLRLRWYGQLNTRPDIFLEQKILHDNGSSEERKFVIKEKYVKPFLDGEYKMEKSVQKMERKGQSAEDVEEFRSTADTIQDFIRDSKLEPVVRANYVRTAFQNPGDDRVRISIDTDIAFIREDTLDRDRPCRDPKEWHRADIDNSSMTYPFKNINQSEVSRFPYAVLEIKLRESNGKGKRAAWIQDLMGSHLVHPCPRFSKFVHGVASLFEDYVNRLPFWLSDLDTDIRKDPQVAFEEEESRRAQRAENEQVVGSFLGTKLSSYKPSRSSPVAKSYLAERLAADTSASPASRVTPQHQQSSNGEEVGESSNAAAGPQSPGGERQINYGTLSSVFPGFSLSKYSKAKRAREAGLALPPGVVEPTEWIKNSGPLQIEPKVWLANERTFLKWQHICVLLGGLAISLYTAGGATGHNTLAEVMGIVFIGIAIFSGAWSYWVLRKRREMIVARSGKDFDFVVGPLVVSVALMVALIVNFVIAYEQAFSGGKKHGGGGEGIVNGTAEMVDLR</sequence>
<dbReference type="EMBL" id="MU865313">
    <property type="protein sequence ID" value="KAK4228970.1"/>
    <property type="molecule type" value="Genomic_DNA"/>
</dbReference>
<evidence type="ECO:0000259" key="9">
    <source>
        <dbReference type="PROSITE" id="PS51382"/>
    </source>
</evidence>
<evidence type="ECO:0000256" key="8">
    <source>
        <dbReference type="SAM" id="Phobius"/>
    </source>
</evidence>
<dbReference type="InterPro" id="IPR051572">
    <property type="entry name" value="VTC_Complex_Subunit"/>
</dbReference>
<dbReference type="PROSITE" id="PS51382">
    <property type="entry name" value="SPX"/>
    <property type="match status" value="1"/>
</dbReference>
<keyword evidence="6" id="KW-0175">Coiled coil</keyword>
<dbReference type="InterPro" id="IPR003807">
    <property type="entry name" value="DUF202"/>
</dbReference>
<proteinExistence type="predicted"/>
<dbReference type="FunFam" id="3.20.100.30:FF:000002">
    <property type="entry name" value="Vacuolar transporter chaperone"/>
    <property type="match status" value="1"/>
</dbReference>
<evidence type="ECO:0000313" key="11">
    <source>
        <dbReference type="Proteomes" id="UP001301958"/>
    </source>
</evidence>
<evidence type="ECO:0000256" key="2">
    <source>
        <dbReference type="ARBA" id="ARBA00022554"/>
    </source>
</evidence>
<dbReference type="InterPro" id="IPR042267">
    <property type="entry name" value="VTC_sf"/>
</dbReference>
<feature type="domain" description="SPX" evidence="9">
    <location>
        <begin position="1"/>
        <end position="152"/>
    </location>
</feature>
<dbReference type="InterPro" id="IPR018966">
    <property type="entry name" value="VTC_domain"/>
</dbReference>
<feature type="region of interest" description="Disordered" evidence="7">
    <location>
        <begin position="561"/>
        <end position="602"/>
    </location>
</feature>
<feature type="coiled-coil region" evidence="6">
    <location>
        <begin position="55"/>
        <end position="123"/>
    </location>
</feature>
<dbReference type="Gene3D" id="3.20.100.30">
    <property type="entry name" value="VTC, catalytic tunnel domain"/>
    <property type="match status" value="1"/>
</dbReference>
<dbReference type="CDD" id="cd14480">
    <property type="entry name" value="SPX_VTC2_like"/>
    <property type="match status" value="1"/>
</dbReference>
<accession>A0AAN7BSZ9</accession>
<reference evidence="10" key="2">
    <citation type="submission" date="2023-05" db="EMBL/GenBank/DDBJ databases">
        <authorList>
            <consortium name="Lawrence Berkeley National Laboratory"/>
            <person name="Steindorff A."/>
            <person name="Hensen N."/>
            <person name="Bonometti L."/>
            <person name="Westerberg I."/>
            <person name="Brannstrom I.O."/>
            <person name="Guillou S."/>
            <person name="Cros-Aarteil S."/>
            <person name="Calhoun S."/>
            <person name="Haridas S."/>
            <person name="Kuo A."/>
            <person name="Mondo S."/>
            <person name="Pangilinan J."/>
            <person name="Riley R."/>
            <person name="Labutti K."/>
            <person name="Andreopoulos B."/>
            <person name="Lipzen A."/>
            <person name="Chen C."/>
            <person name="Yanf M."/>
            <person name="Daum C."/>
            <person name="Ng V."/>
            <person name="Clum A."/>
            <person name="Ohm R."/>
            <person name="Martin F."/>
            <person name="Silar P."/>
            <person name="Natvig D."/>
            <person name="Lalanne C."/>
            <person name="Gautier V."/>
            <person name="Ament-Velasquez S.L."/>
            <person name="Kruys A."/>
            <person name="Hutchinson M.I."/>
            <person name="Powell A.J."/>
            <person name="Barry K."/>
            <person name="Miller A.N."/>
            <person name="Grigoriev I.V."/>
            <person name="Debuchy R."/>
            <person name="Gladieux P."/>
            <person name="Thoren M.H."/>
            <person name="Johannesson H."/>
        </authorList>
    </citation>
    <scope>NUCLEOTIDE SEQUENCE</scope>
    <source>
        <strain evidence="10">CBS 990.96</strain>
    </source>
</reference>
<evidence type="ECO:0000256" key="7">
    <source>
        <dbReference type="SAM" id="MobiDB-lite"/>
    </source>
</evidence>
<dbReference type="GO" id="GO:0006799">
    <property type="term" value="P:polyphosphate biosynthetic process"/>
    <property type="evidence" value="ECO:0007669"/>
    <property type="project" value="UniProtKB-ARBA"/>
</dbReference>
<feature type="transmembrane region" description="Helical" evidence="8">
    <location>
        <begin position="695"/>
        <end position="713"/>
    </location>
</feature>
<gene>
    <name evidence="10" type="ORF">QBC38DRAFT_473891</name>
</gene>
<keyword evidence="11" id="KW-1185">Reference proteome</keyword>
<keyword evidence="2" id="KW-0926">Vacuole</keyword>
<dbReference type="Proteomes" id="UP001301958">
    <property type="component" value="Unassembled WGS sequence"/>
</dbReference>
<organism evidence="10 11">
    <name type="scientific">Podospora fimiseda</name>
    <dbReference type="NCBI Taxonomy" id="252190"/>
    <lineage>
        <taxon>Eukaryota</taxon>
        <taxon>Fungi</taxon>
        <taxon>Dikarya</taxon>
        <taxon>Ascomycota</taxon>
        <taxon>Pezizomycotina</taxon>
        <taxon>Sordariomycetes</taxon>
        <taxon>Sordariomycetidae</taxon>
        <taxon>Sordariales</taxon>
        <taxon>Podosporaceae</taxon>
        <taxon>Podospora</taxon>
    </lineage>
</organism>
<dbReference type="InterPro" id="IPR004331">
    <property type="entry name" value="SPX_dom"/>
</dbReference>
<evidence type="ECO:0000256" key="1">
    <source>
        <dbReference type="ARBA" id="ARBA00004128"/>
    </source>
</evidence>
<dbReference type="GO" id="GO:0000329">
    <property type="term" value="C:fungal-type vacuole membrane"/>
    <property type="evidence" value="ECO:0007669"/>
    <property type="project" value="TreeGrafter"/>
</dbReference>
<feature type="compositionally biased region" description="Low complexity" evidence="7">
    <location>
        <begin position="577"/>
        <end position="588"/>
    </location>
</feature>
<reference evidence="10" key="1">
    <citation type="journal article" date="2023" name="Mol. Phylogenet. Evol.">
        <title>Genome-scale phylogeny and comparative genomics of the fungal order Sordariales.</title>
        <authorList>
            <person name="Hensen N."/>
            <person name="Bonometti L."/>
            <person name="Westerberg I."/>
            <person name="Brannstrom I.O."/>
            <person name="Guillou S."/>
            <person name="Cros-Aarteil S."/>
            <person name="Calhoun S."/>
            <person name="Haridas S."/>
            <person name="Kuo A."/>
            <person name="Mondo S."/>
            <person name="Pangilinan J."/>
            <person name="Riley R."/>
            <person name="LaButti K."/>
            <person name="Andreopoulos B."/>
            <person name="Lipzen A."/>
            <person name="Chen C."/>
            <person name="Yan M."/>
            <person name="Daum C."/>
            <person name="Ng V."/>
            <person name="Clum A."/>
            <person name="Steindorff A."/>
            <person name="Ohm R.A."/>
            <person name="Martin F."/>
            <person name="Silar P."/>
            <person name="Natvig D.O."/>
            <person name="Lalanne C."/>
            <person name="Gautier V."/>
            <person name="Ament-Velasquez S.L."/>
            <person name="Kruys A."/>
            <person name="Hutchinson M.I."/>
            <person name="Powell A.J."/>
            <person name="Barry K."/>
            <person name="Miller A.N."/>
            <person name="Grigoriev I.V."/>
            <person name="Debuchy R."/>
            <person name="Gladieux P."/>
            <person name="Hiltunen Thoren M."/>
            <person name="Johannesson H."/>
        </authorList>
    </citation>
    <scope>NUCLEOTIDE SEQUENCE</scope>
    <source>
        <strain evidence="10">CBS 990.96</strain>
    </source>
</reference>
<dbReference type="PANTHER" id="PTHR46140:SF2">
    <property type="entry name" value="VACUOLAR TRANSPORTER CHAPERONE 3 COMPLEX SUBUNIT 3-RELATED"/>
    <property type="match status" value="1"/>
</dbReference>
<dbReference type="Pfam" id="PF09359">
    <property type="entry name" value="VTC"/>
    <property type="match status" value="1"/>
</dbReference>
<feature type="transmembrane region" description="Helical" evidence="8">
    <location>
        <begin position="733"/>
        <end position="755"/>
    </location>
</feature>
<keyword evidence="5 8" id="KW-0472">Membrane</keyword>
<evidence type="ECO:0000256" key="3">
    <source>
        <dbReference type="ARBA" id="ARBA00022692"/>
    </source>
</evidence>
<dbReference type="AlphaFoldDB" id="A0AAN7BSZ9"/>
<dbReference type="CDD" id="cd07892">
    <property type="entry name" value="PolyPPase_VTC2-3_like"/>
    <property type="match status" value="1"/>
</dbReference>
<evidence type="ECO:0000313" key="10">
    <source>
        <dbReference type="EMBL" id="KAK4228970.1"/>
    </source>
</evidence>
<dbReference type="Pfam" id="PF02656">
    <property type="entry name" value="DUF202"/>
    <property type="match status" value="1"/>
</dbReference>
<keyword evidence="3 8" id="KW-0812">Transmembrane</keyword>
<comment type="subcellular location">
    <subcellularLocation>
        <location evidence="1">Vacuole membrane</location>
        <topology evidence="1">Multi-pass membrane protein</topology>
    </subcellularLocation>
</comment>
<protein>
    <submittedName>
        <fullName evidence="10">VTC domain-containing protein</fullName>
    </submittedName>
</protein>
<evidence type="ECO:0000256" key="6">
    <source>
        <dbReference type="SAM" id="Coils"/>
    </source>
</evidence>
<dbReference type="GO" id="GO:0033254">
    <property type="term" value="C:vacuolar transporter chaperone complex"/>
    <property type="evidence" value="ECO:0007669"/>
    <property type="project" value="TreeGrafter"/>
</dbReference>
<dbReference type="PANTHER" id="PTHR46140">
    <property type="entry name" value="VACUOLAR TRANSPORTER CHAPERONE 1-RELATED"/>
    <property type="match status" value="1"/>
</dbReference>
<name>A0AAN7BSZ9_9PEZI</name>
<evidence type="ECO:0000256" key="4">
    <source>
        <dbReference type="ARBA" id="ARBA00022989"/>
    </source>
</evidence>